<sequence>MGVTGAGKSTFINYLSEFDVKVGNGLESCTEKVAIYPATLPGGKRVYLMDTPGFDDTFKTDTDILRKIASWLNEAYSNRLQLTGIVYLHRIQDNRVTGAAMKNLRMFKKLCGNDGLANNMVTPEVGLDREMQLRTHKDFWKPMLDNGSEIFRHDQEAASALAIIQHLLSKKYRVTLAIQRDMVDKKMTLEQTAAGREVEAELLKLRAKWAEEKKQLEREWREALETRDKEAQEQIRRERQEIEEKFKESDSHVERLKTNNSELAKQLERQRDEFARTQRLFKYLEGKQERREGKFYRRWNPWHVRYDEKAW</sequence>
<dbReference type="SUPFAM" id="SSF52540">
    <property type="entry name" value="P-loop containing nucleoside triphosphate hydrolases"/>
    <property type="match status" value="1"/>
</dbReference>
<dbReference type="InterPro" id="IPR027417">
    <property type="entry name" value="P-loop_NTPase"/>
</dbReference>
<feature type="domain" description="G" evidence="2">
    <location>
        <begin position="1"/>
        <end position="64"/>
    </location>
</feature>
<dbReference type="EMBL" id="JAXOVC010000005">
    <property type="protein sequence ID" value="KAK4501944.1"/>
    <property type="molecule type" value="Genomic_DNA"/>
</dbReference>
<keyword evidence="1" id="KW-0175">Coiled coil</keyword>
<evidence type="ECO:0000313" key="4">
    <source>
        <dbReference type="Proteomes" id="UP001305779"/>
    </source>
</evidence>
<dbReference type="Gene3D" id="3.40.50.300">
    <property type="entry name" value="P-loop containing nucleotide triphosphate hydrolases"/>
    <property type="match status" value="1"/>
</dbReference>
<comment type="caution">
    <text evidence="3">The sequence shown here is derived from an EMBL/GenBank/DDBJ whole genome shotgun (WGS) entry which is preliminary data.</text>
</comment>
<feature type="coiled-coil region" evidence="1">
    <location>
        <begin position="199"/>
        <end position="280"/>
    </location>
</feature>
<gene>
    <name evidence="3" type="ORF">PRZ48_007754</name>
</gene>
<accession>A0ABR0EKL6</accession>
<dbReference type="Pfam" id="PF01926">
    <property type="entry name" value="MMR_HSR1"/>
    <property type="match status" value="1"/>
</dbReference>
<dbReference type="CDD" id="cd00882">
    <property type="entry name" value="Ras_like_GTPase"/>
    <property type="match status" value="1"/>
</dbReference>
<reference evidence="3 4" key="1">
    <citation type="journal article" date="2023" name="G3 (Bethesda)">
        <title>A chromosome-level genome assembly of Zasmidium syzygii isolated from banana leaves.</title>
        <authorList>
            <person name="van Westerhoven A.C."/>
            <person name="Mehrabi R."/>
            <person name="Talebi R."/>
            <person name="Steentjes M.B.F."/>
            <person name="Corcolon B."/>
            <person name="Chong P.A."/>
            <person name="Kema G.H.J."/>
            <person name="Seidl M.F."/>
        </authorList>
    </citation>
    <scope>NUCLEOTIDE SEQUENCE [LARGE SCALE GENOMIC DNA]</scope>
    <source>
        <strain evidence="3 4">P124</strain>
    </source>
</reference>
<protein>
    <recommendedName>
        <fullName evidence="2">G domain-containing protein</fullName>
    </recommendedName>
</protein>
<name>A0ABR0EKL6_ZASCE</name>
<dbReference type="InterPro" id="IPR006073">
    <property type="entry name" value="GTP-bd"/>
</dbReference>
<evidence type="ECO:0000256" key="1">
    <source>
        <dbReference type="SAM" id="Coils"/>
    </source>
</evidence>
<evidence type="ECO:0000259" key="2">
    <source>
        <dbReference type="Pfam" id="PF01926"/>
    </source>
</evidence>
<dbReference type="Proteomes" id="UP001305779">
    <property type="component" value="Unassembled WGS sequence"/>
</dbReference>
<evidence type="ECO:0000313" key="3">
    <source>
        <dbReference type="EMBL" id="KAK4501944.1"/>
    </source>
</evidence>
<keyword evidence="4" id="KW-1185">Reference proteome</keyword>
<proteinExistence type="predicted"/>
<organism evidence="3 4">
    <name type="scientific">Zasmidium cellare</name>
    <name type="common">Wine cellar mold</name>
    <name type="synonym">Racodium cellare</name>
    <dbReference type="NCBI Taxonomy" id="395010"/>
    <lineage>
        <taxon>Eukaryota</taxon>
        <taxon>Fungi</taxon>
        <taxon>Dikarya</taxon>
        <taxon>Ascomycota</taxon>
        <taxon>Pezizomycotina</taxon>
        <taxon>Dothideomycetes</taxon>
        <taxon>Dothideomycetidae</taxon>
        <taxon>Mycosphaerellales</taxon>
        <taxon>Mycosphaerellaceae</taxon>
        <taxon>Zasmidium</taxon>
    </lineage>
</organism>